<dbReference type="EMBL" id="PIPF01000003">
    <property type="protein sequence ID" value="RWU84691.1"/>
    <property type="molecule type" value="Genomic_DNA"/>
</dbReference>
<keyword evidence="1" id="KW-0472">Membrane</keyword>
<feature type="transmembrane region" description="Helical" evidence="1">
    <location>
        <begin position="288"/>
        <end position="309"/>
    </location>
</feature>
<name>A0A444B8G0_9MICO</name>
<evidence type="ECO:0000313" key="3">
    <source>
        <dbReference type="Proteomes" id="UP000288711"/>
    </source>
</evidence>
<comment type="caution">
    <text evidence="2">The sequence shown here is derived from an EMBL/GenBank/DDBJ whole genome shotgun (WGS) entry which is preliminary data.</text>
</comment>
<keyword evidence="1" id="KW-1133">Transmembrane helix</keyword>
<keyword evidence="3" id="KW-1185">Reference proteome</keyword>
<keyword evidence="1" id="KW-0812">Transmembrane</keyword>
<feature type="transmembrane region" description="Helical" evidence="1">
    <location>
        <begin position="359"/>
        <end position="379"/>
    </location>
</feature>
<feature type="transmembrane region" description="Helical" evidence="1">
    <location>
        <begin position="190"/>
        <end position="210"/>
    </location>
</feature>
<feature type="transmembrane region" description="Helical" evidence="1">
    <location>
        <begin position="118"/>
        <end position="136"/>
    </location>
</feature>
<proteinExistence type="predicted"/>
<organism evidence="2 3">
    <name type="scientific">Janibacter hoylei PVAS-1</name>
    <dbReference type="NCBI Taxonomy" id="1210046"/>
    <lineage>
        <taxon>Bacteria</taxon>
        <taxon>Bacillati</taxon>
        <taxon>Actinomycetota</taxon>
        <taxon>Actinomycetes</taxon>
        <taxon>Micrococcales</taxon>
        <taxon>Intrasporangiaceae</taxon>
        <taxon>Janibacter</taxon>
    </lineage>
</organism>
<protein>
    <submittedName>
        <fullName evidence="2">Uncharacterized protein</fullName>
    </submittedName>
</protein>
<accession>A0A444B8G0</accession>
<reference evidence="2 3" key="1">
    <citation type="journal article" date="2009" name="Int. J. Syst. Evol. Microbiol.">
        <title>Janibacter hoylei sp. nov., Bacillus isronensis sp. nov. and Bacillus aryabhattai sp. nov., isolated from cryotubes used for collecting air from the upper atmosphere.</title>
        <authorList>
            <person name="Shivaji S."/>
            <person name="Chaturvedi P."/>
            <person name="Begum Z."/>
            <person name="Pindi P.K."/>
            <person name="Manorama R."/>
            <person name="Padmanaban D.A."/>
            <person name="Shouche Y.S."/>
            <person name="Pawar S."/>
            <person name="Vaishampayan P."/>
            <person name="Dutt C.B."/>
            <person name="Datta G.N."/>
            <person name="Manchanda R.K."/>
            <person name="Rao U.R."/>
            <person name="Bhargava P.M."/>
            <person name="Narlikar J.V."/>
        </authorList>
    </citation>
    <scope>NUCLEOTIDE SEQUENCE [LARGE SCALE GENOMIC DNA]</scope>
    <source>
        <strain evidence="2 3">PVAS-1</strain>
    </source>
</reference>
<feature type="transmembrane region" description="Helical" evidence="1">
    <location>
        <begin position="222"/>
        <end position="245"/>
    </location>
</feature>
<evidence type="ECO:0000256" key="1">
    <source>
        <dbReference type="SAM" id="Phobius"/>
    </source>
</evidence>
<dbReference type="InterPro" id="IPR045931">
    <property type="entry name" value="DUF6350"/>
</dbReference>
<dbReference type="Proteomes" id="UP000288711">
    <property type="component" value="Unassembled WGS sequence"/>
</dbReference>
<feature type="transmembrane region" description="Helical" evidence="1">
    <location>
        <begin position="25"/>
        <end position="48"/>
    </location>
</feature>
<dbReference type="AlphaFoldDB" id="A0A444B8G0"/>
<evidence type="ECO:0000313" key="2">
    <source>
        <dbReference type="EMBL" id="RWU84691.1"/>
    </source>
</evidence>
<feature type="transmembrane region" description="Helical" evidence="1">
    <location>
        <begin position="143"/>
        <end position="164"/>
    </location>
</feature>
<gene>
    <name evidence="2" type="ORF">CWN80_03690</name>
</gene>
<feature type="transmembrane region" description="Helical" evidence="1">
    <location>
        <begin position="84"/>
        <end position="103"/>
    </location>
</feature>
<feature type="transmembrane region" description="Helical" evidence="1">
    <location>
        <begin position="321"/>
        <end position="339"/>
    </location>
</feature>
<dbReference type="Pfam" id="PF19877">
    <property type="entry name" value="DUF6350"/>
    <property type="match status" value="1"/>
</dbReference>
<feature type="transmembrane region" description="Helical" evidence="1">
    <location>
        <begin position="54"/>
        <end position="72"/>
    </location>
</feature>
<sequence>MTVMELIRSATTGDDATRRRPDLRAAAAGALTALAGWFVVVIVVLLGALAVPRATAGIGDALGSGSLLWLVLGGARLHLGEGTLALTPLLGPLLLVLLARAGARRGLADDADGVEQGSWLAGYAGVGVLTALLGLLSPAGPVLVSLVLPVLAVPALGLLLAQGAPSRVGELWDRAPVSVRRGLLPGAKGAALLLGLGSLLVVVATLVHIGRVTHIHAELETGLLGGLALVLLQVMLLPNLGIWALSLAAGPGFSTAGGAMTTWSSAEAGLLPMVPVLAAQPQPGPMPWVAHLLVLLPLVAGAWIGRETLSRVPRLAPTQSKLAAVLAAVVVAALGVALLDGLAGGSLGAMRLAHLGAPAVSLALVLVLELAAGALVVLARDWWLLRR</sequence>